<organism evidence="6 7">
    <name type="scientific">Flammeovirga pacifica</name>
    <dbReference type="NCBI Taxonomy" id="915059"/>
    <lineage>
        <taxon>Bacteria</taxon>
        <taxon>Pseudomonadati</taxon>
        <taxon>Bacteroidota</taxon>
        <taxon>Cytophagia</taxon>
        <taxon>Cytophagales</taxon>
        <taxon>Flammeovirgaceae</taxon>
        <taxon>Flammeovirga</taxon>
    </lineage>
</organism>
<keyword evidence="4" id="KW-0472">Membrane</keyword>
<dbReference type="Gene3D" id="3.60.40.10">
    <property type="entry name" value="PPM-type phosphatase domain"/>
    <property type="match status" value="1"/>
</dbReference>
<dbReference type="Gene3D" id="1.25.40.10">
    <property type="entry name" value="Tetratricopeptide repeat domain"/>
    <property type="match status" value="2"/>
</dbReference>
<feature type="coiled-coil region" evidence="3">
    <location>
        <begin position="458"/>
        <end position="506"/>
    </location>
</feature>
<reference evidence="6 7" key="1">
    <citation type="journal article" date="2012" name="Int. J. Syst. Evol. Microbiol.">
        <title>Flammeovirga pacifica sp. nov., isolated from deep-sea sediment.</title>
        <authorList>
            <person name="Xu H."/>
            <person name="Fu Y."/>
            <person name="Yang N."/>
            <person name="Ding Z."/>
            <person name="Lai Q."/>
            <person name="Zeng R."/>
        </authorList>
    </citation>
    <scope>NUCLEOTIDE SEQUENCE [LARGE SCALE GENOMIC DNA]</scope>
    <source>
        <strain evidence="7">DSM 24597 / LMG 26175 / WPAGA1</strain>
    </source>
</reference>
<dbReference type="SMART" id="SM00331">
    <property type="entry name" value="PP2C_SIG"/>
    <property type="match status" value="1"/>
</dbReference>
<keyword evidence="2" id="KW-0802">TPR repeat</keyword>
<dbReference type="OrthoDB" id="972933at2"/>
<keyword evidence="1" id="KW-0378">Hydrolase</keyword>
<dbReference type="Proteomes" id="UP000179797">
    <property type="component" value="Unassembled WGS sequence"/>
</dbReference>
<evidence type="ECO:0000256" key="1">
    <source>
        <dbReference type="ARBA" id="ARBA00022801"/>
    </source>
</evidence>
<dbReference type="RefSeq" id="WP_044218363.1">
    <property type="nucleotide sequence ID" value="NZ_JRYR02000001.1"/>
</dbReference>
<dbReference type="PROSITE" id="PS50005">
    <property type="entry name" value="TPR"/>
    <property type="match status" value="1"/>
</dbReference>
<evidence type="ECO:0000313" key="6">
    <source>
        <dbReference type="EMBL" id="OHX66211.1"/>
    </source>
</evidence>
<sequence>MHSTIKTFIAITIHLFLCLTFNSFALDIDDKTTLKEIEKLEDSPHKVSQLSQLALRYQINAPHQHSMPISIANKAIKIAKKLRNNTAIIEATNTKAIVFRNFSTFEEAIQLHQEALELAKKIKSDALTIEILLDLGSTYNAENNHEKADELYKSARSLSKLSMDFEMECISILNLGFLELEKGENSTAGSYFSVSKKISTKYKYKEIYIMSEMGLGKANYTNSTKQRKKAKTYLLGAVSASKSRKKPYLEAIGKVTLGRVYLRENNLSKANTYFVSAANILEKFKNTTYLKKRYRSLDEPFNFKSNYADALSYKNSLRYYRGEISQSQYNRAVKEELALFGNPDQEELEHLRNALQELKQHYTFLDSINQLDEEAAAVLLKTYLDQQKTKLNNLEGDRSYLKNLLEETEKQAEEKIELLERKNELQGVFIEKQKWASLSLALLVIFIASVGFFQFRIATNKKKANRELEKQNVKISEQNIEISVAADKLKDALTSLQYQNKKTEESIQAGWKIQNAMLPDPSYITNLIDHYFVLYKPRDIVSGDFYWVGKKKKHIIIAALDCTGHGIPGAFMSMMGNTLFNQVVNIEGEISPDKILMKIDRYIAEALHQNKNTHSREGMDASIVVIPPEKNEIEYAGAKNPLVIVREGVAQIHKGVNRHVGGNLMKGKQIQFIKHAIPVEENDTFYIYSDGFQDQFGGPENKKFMRKKLLEVFQSISNLSMEEQKAYLENLFDQWKGNNKQLDDILILGFNLQA</sequence>
<dbReference type="STRING" id="915059.NH26_07530"/>
<dbReference type="PANTHER" id="PTHR43156:SF9">
    <property type="entry name" value="HAMP DOMAIN-CONTAINING PROTEIN"/>
    <property type="match status" value="1"/>
</dbReference>
<keyword evidence="7" id="KW-1185">Reference proteome</keyword>
<dbReference type="InterPro" id="IPR001932">
    <property type="entry name" value="PPM-type_phosphatase-like_dom"/>
</dbReference>
<feature type="coiled-coil region" evidence="3">
    <location>
        <begin position="391"/>
        <end position="425"/>
    </location>
</feature>
<proteinExistence type="predicted"/>
<feature type="transmembrane region" description="Helical" evidence="4">
    <location>
        <begin position="435"/>
        <end position="453"/>
    </location>
</feature>
<dbReference type="InterPro" id="IPR052016">
    <property type="entry name" value="Bact_Sigma-Reg"/>
</dbReference>
<keyword evidence="4" id="KW-1133">Transmembrane helix</keyword>
<name>A0A1S1YYX2_FLAPC</name>
<comment type="caution">
    <text evidence="6">The sequence shown here is derived from an EMBL/GenBank/DDBJ whole genome shotgun (WGS) entry which is preliminary data.</text>
</comment>
<evidence type="ECO:0000256" key="3">
    <source>
        <dbReference type="SAM" id="Coils"/>
    </source>
</evidence>
<dbReference type="PANTHER" id="PTHR43156">
    <property type="entry name" value="STAGE II SPORULATION PROTEIN E-RELATED"/>
    <property type="match status" value="1"/>
</dbReference>
<evidence type="ECO:0000313" key="7">
    <source>
        <dbReference type="Proteomes" id="UP000179797"/>
    </source>
</evidence>
<accession>A0A1S1YYX2</accession>
<evidence type="ECO:0000256" key="4">
    <source>
        <dbReference type="SAM" id="Phobius"/>
    </source>
</evidence>
<dbReference type="SUPFAM" id="SSF48452">
    <property type="entry name" value="TPR-like"/>
    <property type="match status" value="1"/>
</dbReference>
<keyword evidence="3" id="KW-0175">Coiled coil</keyword>
<protein>
    <recommendedName>
        <fullName evidence="5">PPM-type phosphatase domain-containing protein</fullName>
    </recommendedName>
</protein>
<dbReference type="EMBL" id="JRYR02000001">
    <property type="protein sequence ID" value="OHX66211.1"/>
    <property type="molecule type" value="Genomic_DNA"/>
</dbReference>
<dbReference type="Pfam" id="PF13424">
    <property type="entry name" value="TPR_12"/>
    <property type="match status" value="1"/>
</dbReference>
<keyword evidence="4" id="KW-0812">Transmembrane</keyword>
<dbReference type="GO" id="GO:0016791">
    <property type="term" value="F:phosphatase activity"/>
    <property type="evidence" value="ECO:0007669"/>
    <property type="project" value="TreeGrafter"/>
</dbReference>
<evidence type="ECO:0000256" key="2">
    <source>
        <dbReference type="PROSITE-ProRule" id="PRU00339"/>
    </source>
</evidence>
<feature type="repeat" description="TPR" evidence="2">
    <location>
        <begin position="129"/>
        <end position="162"/>
    </location>
</feature>
<evidence type="ECO:0000259" key="5">
    <source>
        <dbReference type="SMART" id="SM00331"/>
    </source>
</evidence>
<dbReference type="AlphaFoldDB" id="A0A1S1YYX2"/>
<dbReference type="InterPro" id="IPR011990">
    <property type="entry name" value="TPR-like_helical_dom_sf"/>
</dbReference>
<dbReference type="Pfam" id="PF07228">
    <property type="entry name" value="SpoIIE"/>
    <property type="match status" value="1"/>
</dbReference>
<dbReference type="InterPro" id="IPR036457">
    <property type="entry name" value="PPM-type-like_dom_sf"/>
</dbReference>
<feature type="domain" description="PPM-type phosphatase" evidence="5">
    <location>
        <begin position="526"/>
        <end position="752"/>
    </location>
</feature>
<gene>
    <name evidence="6" type="ORF">NH26_07530</name>
</gene>
<dbReference type="InterPro" id="IPR019734">
    <property type="entry name" value="TPR_rpt"/>
</dbReference>